<reference evidence="2 3" key="1">
    <citation type="journal article" date="2015" name="Genome Announc.">
        <title>Expanding the biotechnology potential of lactobacilli through comparative genomics of 213 strains and associated genera.</title>
        <authorList>
            <person name="Sun Z."/>
            <person name="Harris H.M."/>
            <person name="McCann A."/>
            <person name="Guo C."/>
            <person name="Argimon S."/>
            <person name="Zhang W."/>
            <person name="Yang X."/>
            <person name="Jeffery I.B."/>
            <person name="Cooney J.C."/>
            <person name="Kagawa T.F."/>
            <person name="Liu W."/>
            <person name="Song Y."/>
            <person name="Salvetti E."/>
            <person name="Wrobel A."/>
            <person name="Rasinkangas P."/>
            <person name="Parkhill J."/>
            <person name="Rea M.C."/>
            <person name="O'Sullivan O."/>
            <person name="Ritari J."/>
            <person name="Douillard F.P."/>
            <person name="Paul Ross R."/>
            <person name="Yang R."/>
            <person name="Briner A.E."/>
            <person name="Felis G.E."/>
            <person name="de Vos W.M."/>
            <person name="Barrangou R."/>
            <person name="Klaenhammer T.R."/>
            <person name="Caufield P.W."/>
            <person name="Cui Y."/>
            <person name="Zhang H."/>
            <person name="O'Toole P.W."/>
        </authorList>
    </citation>
    <scope>NUCLEOTIDE SEQUENCE [LARGE SCALE GENOMIC DNA]</scope>
    <source>
        <strain evidence="2 3">DSM 19674</strain>
    </source>
</reference>
<evidence type="ECO:0000259" key="1">
    <source>
        <dbReference type="Pfam" id="PF01872"/>
    </source>
</evidence>
<dbReference type="PANTHER" id="PTHR38011:SF11">
    <property type="entry name" value="2,5-DIAMINO-6-RIBOSYLAMINO-4(3H)-PYRIMIDINONE 5'-PHOSPHATE REDUCTASE"/>
    <property type="match status" value="1"/>
</dbReference>
<evidence type="ECO:0000313" key="2">
    <source>
        <dbReference type="EMBL" id="KRK84058.1"/>
    </source>
</evidence>
<dbReference type="SUPFAM" id="SSF53597">
    <property type="entry name" value="Dihydrofolate reductase-like"/>
    <property type="match status" value="1"/>
</dbReference>
<dbReference type="AlphaFoldDB" id="A0A0R1KVK7"/>
<accession>A0A0R1KVK7</accession>
<dbReference type="InterPro" id="IPR024072">
    <property type="entry name" value="DHFR-like_dom_sf"/>
</dbReference>
<dbReference type="STRING" id="1423788.FC78_GL001065"/>
<comment type="caution">
    <text evidence="2">The sequence shown here is derived from an EMBL/GenBank/DDBJ whole genome shotgun (WGS) entry which is preliminary data.</text>
</comment>
<dbReference type="GO" id="GO:0008703">
    <property type="term" value="F:5-amino-6-(5-phosphoribosylamino)uracil reductase activity"/>
    <property type="evidence" value="ECO:0007669"/>
    <property type="project" value="InterPro"/>
</dbReference>
<dbReference type="GO" id="GO:0009231">
    <property type="term" value="P:riboflavin biosynthetic process"/>
    <property type="evidence" value="ECO:0007669"/>
    <property type="project" value="InterPro"/>
</dbReference>
<organism evidence="2 3">
    <name type="scientific">Companilactobacillus bobalius DSM 19674</name>
    <dbReference type="NCBI Taxonomy" id="1423788"/>
    <lineage>
        <taxon>Bacteria</taxon>
        <taxon>Bacillati</taxon>
        <taxon>Bacillota</taxon>
        <taxon>Bacilli</taxon>
        <taxon>Lactobacillales</taxon>
        <taxon>Lactobacillaceae</taxon>
        <taxon>Companilactobacillus</taxon>
        <taxon>Companilactobacillus bobalius</taxon>
    </lineage>
</organism>
<protein>
    <submittedName>
        <fullName evidence="2">Dihydrofolate reductase</fullName>
    </submittedName>
</protein>
<proteinExistence type="predicted"/>
<evidence type="ECO:0000313" key="3">
    <source>
        <dbReference type="Proteomes" id="UP000051515"/>
    </source>
</evidence>
<dbReference type="InterPro" id="IPR002734">
    <property type="entry name" value="RibDG_C"/>
</dbReference>
<feature type="domain" description="Bacterial bifunctional deaminase-reductase C-terminal" evidence="1">
    <location>
        <begin position="3"/>
        <end position="170"/>
    </location>
</feature>
<dbReference type="Proteomes" id="UP000051515">
    <property type="component" value="Unassembled WGS sequence"/>
</dbReference>
<sequence>MARKVILFITQTLDGYIANSDGKIDFLWNDKFSTGSVVDREYEKLSKRVNTVIMGRHTYNQIVNGMSPNDYPYAGYENYVMTTHPLPDEDNIHFVNGEVAKLVSDLKAKSSKGDIWIIGGSNVIAPLVNADLIDIYHIGIVPIILGKGIPLFSDRVIPKELSLESAKKVNEIVYVEYSH</sequence>
<dbReference type="Gene3D" id="3.40.430.10">
    <property type="entry name" value="Dihydrofolate Reductase, subunit A"/>
    <property type="match status" value="1"/>
</dbReference>
<name>A0A0R1KVK7_9LACO</name>
<dbReference type="InterPro" id="IPR050765">
    <property type="entry name" value="Riboflavin_Biosynth_HTPR"/>
</dbReference>
<dbReference type="Pfam" id="PF01872">
    <property type="entry name" value="RibD_C"/>
    <property type="match status" value="1"/>
</dbReference>
<dbReference type="OrthoDB" id="195113at2"/>
<gene>
    <name evidence="2" type="ORF">FC78_GL001065</name>
</gene>
<dbReference type="EMBL" id="AZDY01000029">
    <property type="protein sequence ID" value="KRK84058.1"/>
    <property type="molecule type" value="Genomic_DNA"/>
</dbReference>
<dbReference type="RefSeq" id="WP_056951099.1">
    <property type="nucleotide sequence ID" value="NZ_AZDY01000029.1"/>
</dbReference>
<dbReference type="PANTHER" id="PTHR38011">
    <property type="entry name" value="DIHYDROFOLATE REDUCTASE FAMILY PROTEIN (AFU_ORTHOLOGUE AFUA_8G06820)"/>
    <property type="match status" value="1"/>
</dbReference>
<dbReference type="PATRIC" id="fig|1423788.3.peg.1093"/>
<keyword evidence="3" id="KW-1185">Reference proteome</keyword>